<dbReference type="EMBL" id="BRXZ01000960">
    <property type="protein sequence ID" value="GMH58537.1"/>
    <property type="molecule type" value="Genomic_DNA"/>
</dbReference>
<keyword evidence="2" id="KW-0732">Signal</keyword>
<feature type="region of interest" description="Disordered" evidence="1">
    <location>
        <begin position="1592"/>
        <end position="1619"/>
    </location>
</feature>
<feature type="chain" id="PRO_5040724518" evidence="2">
    <location>
        <begin position="22"/>
        <end position="1919"/>
    </location>
</feature>
<evidence type="ECO:0000313" key="3">
    <source>
        <dbReference type="EMBL" id="GMH58537.1"/>
    </source>
</evidence>
<feature type="compositionally biased region" description="Acidic residues" evidence="1">
    <location>
        <begin position="1606"/>
        <end position="1616"/>
    </location>
</feature>
<evidence type="ECO:0000313" key="4">
    <source>
        <dbReference type="Proteomes" id="UP001165082"/>
    </source>
</evidence>
<organism evidence="3 4">
    <name type="scientific">Triparma retinervis</name>
    <dbReference type="NCBI Taxonomy" id="2557542"/>
    <lineage>
        <taxon>Eukaryota</taxon>
        <taxon>Sar</taxon>
        <taxon>Stramenopiles</taxon>
        <taxon>Ochrophyta</taxon>
        <taxon>Bolidophyceae</taxon>
        <taxon>Parmales</taxon>
        <taxon>Triparmaceae</taxon>
        <taxon>Triparma</taxon>
    </lineage>
</organism>
<accession>A0A9W6ZWC2</accession>
<evidence type="ECO:0000256" key="1">
    <source>
        <dbReference type="SAM" id="MobiDB-lite"/>
    </source>
</evidence>
<keyword evidence="4" id="KW-1185">Reference proteome</keyword>
<sequence length="1919" mass="204758">MRTMIALSALALASKIILVSGDQAYSETVNLYNEQMFDKVPEECLTICYDLEIVDSGANGWDGGEINLQVWAEYSSVTSAPVSECDLIYDSWEDFTYSLAHTCDRVGDPYKLASGTSETSEICFADPSISGCEMYDGVCYSFNLADWLDNAGKYDNPYYFGGVMYFDAGEGGTADQHAEAGWSLKDKTTGDVIAENTGLSTTSVCVDGVTRAPTMTPTCYQIAVGSIWPAYPWDTNLVISPKEGTTEVPGFNAMTVSYTGSGETEYYEWCTPGEGEAVITVEMSTWEDYCEWALYAPNGVEMLSGSSSGAWAVDLGAPTTLSPTQAPTNILPSFAPTNTPAPTVATVDATLTMESYRGWGDYISLEISHQTHRGKVNGYGCNPTTPGEDCVETLALQNEGCFDATLVTKEAVVADPVCYTLRLNSEYPNYGWDNELHIEAATENTPPGFVPVRDLFYSGSGSYEDHEWCTPQDGQVDIVVTSSHYENDSLWTLLDPNGNEIVSGKSSDRTTVTLSDRTFEPCLIDETANECLSERLSAKYRITLGDDTPVLVAYGEGVGSTSSFCLPWDSDTVITMAPTVAPIEDCNGVGVFECYPYVPAYEGDCARVLGDGKCEDTELNPSEAFYDFNCAEYNFDGGDCDNLATSEVCTVEGVATSPASKSCCAALGDVMTALGDNTDASSVTAAFADGNTDLICDFLTMDGCFHSVASPLMEAISADAVQALKDACGFYSAAPTFSPTQAPTISCEGNLINDCDGACVSADWSGDNTCDERLNCVELNFDEGDCARTKVFTDCDGIRYSDYECLTQFGEPCEEAQETMKNNGQCNSEMNCQEHDYDNDDCGFQQCTLSGVDLGLVTPRCCDALMDGGEQALAGTFSLADYISGGWCGKHCGHSSVVGLGLLDLLTGSSYKEDFIDLCHVQFGIDLSGGLAESGVGDAYTGEYDFDLNSGFSLADGVEWPASKTFSKSVSAIMAAFEMPIDVPTVEVNDILQPMAQPLDFTTSLIAKFSTSSGLSVDQINEAVFIEIVDNEVSTSTGRRLEDVMCNVFFQDIGVVSEVCCTKIDTAANVLVVTRDPEPYADFDTCQGSCYEAISYGLNALAAIGIGDYTGAFDKACEDKGFEPGAVPTPNPTPAPTTEFQTAAPTSSYVTLTSRIITSFKYDYGTFTTEGGTVTKEEKVAEVKSMLETAVADEDGDGEVTLLDDYHKIITIDMKTKDTSPTADDMDCLFQGSFSLGETSHECCLILNTLAPLVLNRGFDDTDFGTSAIFANAKLCSTCADVALATLEALEDFPFNQDNLVQPFVDACYDSFDDELAGQYSFSTMAPTPSTTMCNVGDNSVGHATPSCCSYLRSNVADLATNSLDIETFVEEERDMLCEQEEDDTCFRATTNMFNMAPDIGEDLKSDFDILCAGGELQSDTELCEVLNPDGQKYSVGVTEISCCNHMKSMFKDIKDEPTLADLTAQHADLNSCTGSCMATIISALHVTEVSHDLSDLVAPFQQECDAVAECSYMGASLGFTTNACCLDLTSAADDIRNNPVVEANAARCDDRWGCKVIFELALGYGQEELGLVNVLEPFQLGCQVLDGGGDGGDGGDGSDGSDGSDGGDGDVDGDGGGDGGASVVVAEPGIAKPSYNDLFDALCASSCIEGIPTQECMTDVLTEAADLGADQYVTAYQAIFGPLCDENCLSGAKICAKCEAKIPDTTMLCDATSYVTLTFDGTMDIPGMAVPAAGSELDNLLDVLEEAIKMATGELTSRVEISSIDGIDVTSRRLAEGIVEFQVLVPIPCGDEVCTSAEEQKLKRHRKMNQAMVTTTSADCVSECFDDHINQAIFAVAKTQGKDFSEISPAMTEVFKDAKVQDFHIDNQAEASSVNAGQPDVGTGNGGIQIIDNEGGKIESGAVTYVVALAGVAIPLFM</sequence>
<name>A0A9W6ZWC2_9STRA</name>
<gene>
    <name evidence="3" type="ORF">TrRE_jg10786</name>
</gene>
<reference evidence="3" key="1">
    <citation type="submission" date="2022-07" db="EMBL/GenBank/DDBJ databases">
        <title>Genome analysis of Parmales, a sister group of diatoms, reveals the evolutionary specialization of diatoms from phago-mixotrophs to photoautotrophs.</title>
        <authorList>
            <person name="Ban H."/>
            <person name="Sato S."/>
            <person name="Yoshikawa S."/>
            <person name="Kazumasa Y."/>
            <person name="Nakamura Y."/>
            <person name="Ichinomiya M."/>
            <person name="Saitoh K."/>
            <person name="Sato N."/>
            <person name="Blanc-Mathieu R."/>
            <person name="Endo H."/>
            <person name="Kuwata A."/>
            <person name="Ogata H."/>
        </authorList>
    </citation>
    <scope>NUCLEOTIDE SEQUENCE</scope>
</reference>
<evidence type="ECO:0000256" key="2">
    <source>
        <dbReference type="SAM" id="SignalP"/>
    </source>
</evidence>
<feature type="compositionally biased region" description="Gly residues" evidence="1">
    <location>
        <begin position="1592"/>
        <end position="1605"/>
    </location>
</feature>
<dbReference type="OrthoDB" id="10362816at2759"/>
<protein>
    <submittedName>
        <fullName evidence="3">Uncharacterized protein</fullName>
    </submittedName>
</protein>
<comment type="caution">
    <text evidence="3">The sequence shown here is derived from an EMBL/GenBank/DDBJ whole genome shotgun (WGS) entry which is preliminary data.</text>
</comment>
<proteinExistence type="predicted"/>
<dbReference type="Proteomes" id="UP001165082">
    <property type="component" value="Unassembled WGS sequence"/>
</dbReference>
<feature type="signal peptide" evidence="2">
    <location>
        <begin position="1"/>
        <end position="21"/>
    </location>
</feature>